<dbReference type="EMBL" id="AAMO01000001">
    <property type="protein sequence ID" value="EAQ04586.1"/>
    <property type="molecule type" value="Genomic_DNA"/>
</dbReference>
<evidence type="ECO:0000313" key="4">
    <source>
        <dbReference type="Proteomes" id="UP000004318"/>
    </source>
</evidence>
<sequence length="224" mass="24117">MTKSVKNKTKTGGRPHSYDPNLVHQIIADGLAGGTPAAKLDAPYVKEKLCTEHGVNGTIRKEALEALVDTVHAELAEAENVALLKSLPEGIASAVDAAVAAAGRKLQLVVARQHAASQGIADKSCEELRADKRIAQHRVAELEGDLADEKKARIRIEEERDALARQLADVQEELRVARAEVDRLGRESTGFDRLLAELRNPDNKADIRAAVSDIMATSSPEPAE</sequence>
<keyword evidence="1" id="KW-0175">Coiled coil</keyword>
<dbReference type="OrthoDB" id="7834499at2"/>
<keyword evidence="4" id="KW-1185">Reference proteome</keyword>
<dbReference type="AlphaFoldDB" id="A3TSF9"/>
<proteinExistence type="predicted"/>
<feature type="compositionally biased region" description="Basic residues" evidence="2">
    <location>
        <begin position="1"/>
        <end position="13"/>
    </location>
</feature>
<evidence type="ECO:0000313" key="3">
    <source>
        <dbReference type="EMBL" id="EAQ04586.1"/>
    </source>
</evidence>
<dbReference type="HOGENOM" id="CLU_1233989_0_0_5"/>
<organism evidence="3 4">
    <name type="scientific">Pseudooceanicola batsensis (strain ATCC BAA-863 / DSM 15984 / KCTC 12145 / HTCC2597)</name>
    <name type="common">Oceanicola batsensis</name>
    <dbReference type="NCBI Taxonomy" id="252305"/>
    <lineage>
        <taxon>Bacteria</taxon>
        <taxon>Pseudomonadati</taxon>
        <taxon>Pseudomonadota</taxon>
        <taxon>Alphaproteobacteria</taxon>
        <taxon>Rhodobacterales</taxon>
        <taxon>Paracoccaceae</taxon>
        <taxon>Pseudooceanicola</taxon>
    </lineage>
</organism>
<comment type="caution">
    <text evidence="3">The sequence shown here is derived from an EMBL/GenBank/DDBJ whole genome shotgun (WGS) entry which is preliminary data.</text>
</comment>
<evidence type="ECO:0000256" key="2">
    <source>
        <dbReference type="SAM" id="MobiDB-lite"/>
    </source>
</evidence>
<dbReference type="Proteomes" id="UP000004318">
    <property type="component" value="Unassembled WGS sequence"/>
</dbReference>
<protein>
    <recommendedName>
        <fullName evidence="5">KfrA N-terminal DNA-binding domain-containing protein</fullName>
    </recommendedName>
</protein>
<gene>
    <name evidence="3" type="ORF">OB2597_04870</name>
</gene>
<dbReference type="eggNOG" id="ENOG5032XRH">
    <property type="taxonomic scope" value="Bacteria"/>
</dbReference>
<evidence type="ECO:0000256" key="1">
    <source>
        <dbReference type="SAM" id="Coils"/>
    </source>
</evidence>
<dbReference type="RefSeq" id="WP_009805211.1">
    <property type="nucleotide sequence ID" value="NZ_CH724131.1"/>
</dbReference>
<name>A3TSF9_PSEBH</name>
<evidence type="ECO:0008006" key="5">
    <source>
        <dbReference type="Google" id="ProtNLM"/>
    </source>
</evidence>
<feature type="region of interest" description="Disordered" evidence="2">
    <location>
        <begin position="1"/>
        <end position="20"/>
    </location>
</feature>
<feature type="coiled-coil region" evidence="1">
    <location>
        <begin position="125"/>
        <end position="187"/>
    </location>
</feature>
<accession>A3TSF9</accession>
<reference evidence="3 4" key="1">
    <citation type="journal article" date="2010" name="J. Bacteriol.">
        <title>Genome sequences of Oceanicola granulosus HTCC2516(T) and Oceanicola batsensis HTCC2597(TDelta).</title>
        <authorList>
            <person name="Thrash J.C."/>
            <person name="Cho J.C."/>
            <person name="Vergin K.L."/>
            <person name="Giovannoni S.J."/>
        </authorList>
    </citation>
    <scope>NUCLEOTIDE SEQUENCE [LARGE SCALE GENOMIC DNA]</scope>
    <source>
        <strain evidence="4">ATCC BAA-863 / DSM 15984 / KCTC 12145 / HTCC2597</strain>
    </source>
</reference>